<dbReference type="Gene3D" id="2.120.10.80">
    <property type="entry name" value="Kelch-type beta propeller"/>
    <property type="match status" value="1"/>
</dbReference>
<name>A0AAV3P363_LITER</name>
<dbReference type="InterPro" id="IPR013989">
    <property type="entry name" value="Dev_and_cell_death_domain"/>
</dbReference>
<evidence type="ECO:0000256" key="1">
    <source>
        <dbReference type="SAM" id="Coils"/>
    </source>
</evidence>
<dbReference type="PANTHER" id="PTHR46034:SF7">
    <property type="entry name" value="INFLUENZA VIRUS NS1A-BINDING PROTEIN"/>
    <property type="match status" value="1"/>
</dbReference>
<evidence type="ECO:0000313" key="5">
    <source>
        <dbReference type="Proteomes" id="UP001454036"/>
    </source>
</evidence>
<keyword evidence="5" id="KW-1185">Reference proteome</keyword>
<dbReference type="SMART" id="SM00612">
    <property type="entry name" value="Kelch"/>
    <property type="match status" value="6"/>
</dbReference>
<dbReference type="InterPro" id="IPR006652">
    <property type="entry name" value="Kelch_1"/>
</dbReference>
<dbReference type="Pfam" id="PF10539">
    <property type="entry name" value="Dev_Cell_Death"/>
    <property type="match status" value="1"/>
</dbReference>
<dbReference type="InterPro" id="IPR044832">
    <property type="entry name" value="NRP-like"/>
</dbReference>
<keyword evidence="1" id="KW-0175">Coiled coil</keyword>
<feature type="coiled-coil region" evidence="1">
    <location>
        <begin position="324"/>
        <end position="372"/>
    </location>
</feature>
<evidence type="ECO:0000259" key="3">
    <source>
        <dbReference type="PROSITE" id="PS51222"/>
    </source>
</evidence>
<dbReference type="Pfam" id="PF24681">
    <property type="entry name" value="Kelch_KLHDC2_KLHL20_DRC7"/>
    <property type="match status" value="1"/>
</dbReference>
<dbReference type="Proteomes" id="UP001454036">
    <property type="component" value="Unassembled WGS sequence"/>
</dbReference>
<proteinExistence type="predicted"/>
<dbReference type="GO" id="GO:0034976">
    <property type="term" value="P:response to endoplasmic reticulum stress"/>
    <property type="evidence" value="ECO:0007669"/>
    <property type="project" value="InterPro"/>
</dbReference>
<dbReference type="SMART" id="SM00767">
    <property type="entry name" value="DCD"/>
    <property type="match status" value="1"/>
</dbReference>
<dbReference type="EMBL" id="BAABME010000848">
    <property type="protein sequence ID" value="GAA0145909.1"/>
    <property type="molecule type" value="Genomic_DNA"/>
</dbReference>
<dbReference type="Pfam" id="PF01344">
    <property type="entry name" value="Kelch_1"/>
    <property type="match status" value="2"/>
</dbReference>
<dbReference type="SUPFAM" id="SSF117281">
    <property type="entry name" value="Kelch motif"/>
    <property type="match status" value="1"/>
</dbReference>
<feature type="region of interest" description="Disordered" evidence="2">
    <location>
        <begin position="1"/>
        <end position="26"/>
    </location>
</feature>
<reference evidence="4 5" key="1">
    <citation type="submission" date="2024-01" db="EMBL/GenBank/DDBJ databases">
        <title>The complete chloroplast genome sequence of Lithospermum erythrorhizon: insights into the phylogenetic relationship among Boraginaceae species and the maternal lineages of purple gromwells.</title>
        <authorList>
            <person name="Okada T."/>
            <person name="Watanabe K."/>
        </authorList>
    </citation>
    <scope>NUCLEOTIDE SEQUENCE [LARGE SCALE GENOMIC DNA]</scope>
</reference>
<feature type="compositionally biased region" description="Polar residues" evidence="2">
    <location>
        <begin position="1"/>
        <end position="25"/>
    </location>
</feature>
<protein>
    <recommendedName>
        <fullName evidence="3">DCD domain-containing protein</fullName>
    </recommendedName>
</protein>
<evidence type="ECO:0000313" key="4">
    <source>
        <dbReference type="EMBL" id="GAA0145909.1"/>
    </source>
</evidence>
<feature type="domain" description="DCD" evidence="3">
    <location>
        <begin position="38"/>
        <end position="171"/>
    </location>
</feature>
<gene>
    <name evidence="4" type="ORF">LIER_05986</name>
</gene>
<accession>A0AAV3P363</accession>
<comment type="caution">
    <text evidence="4">The sequence shown here is derived from an EMBL/GenBank/DDBJ whole genome shotgun (WGS) entry which is preliminary data.</text>
</comment>
<dbReference type="InterPro" id="IPR015915">
    <property type="entry name" value="Kelch-typ_b-propeller"/>
</dbReference>
<dbReference type="PANTHER" id="PTHR46034">
    <property type="match status" value="1"/>
</dbReference>
<sequence length="680" mass="75874">MHNNQRMVVGRRTQSLKLDDNQPSQKRVPVRYRNLGKSQLGGVVFGTTNNTIKECLAKQIFGLPAQHLFYVKNINPGLPLFLFNYSDRKMHGIFEAASPGQMNINPYAFTLDGSEKTHYPAQVQIRVRLQCQPLVEDQFKLIIFDNYYSQTHFWFELDHVQANKLISKLSASAISASSYQPRNTENCTNVFHGLTTGGKEEESEADDSPILTEDFTNSDGSLEKLDAPDVSLHFNGQDKMPEAYVDCKQEKSNEMDFIYKKLRLLALDREHASSSMMQSAVTTDPSDKLDSIHEACDKAQEITEVKNEKDDKGSSESSCQPTFLSQLLQEVQELKVLTAEHTQKIYSLEQKLADKEQEIKQLRNRCMMLESVSNPSLQLPDESATSAHELDLDLSESIFLVGGYDGTLWLPALDLYSPLHDVIKSLKPMNSARAYASAAKLNGQLYIFGGGDGSSWFDTVEVYNPAQDQWTPCPPLNGKKGSLATVTWNDKIFSIGGGDGMECFSAVEMYDINVGRWIPTRSMLQKRFSLAATELNGMIYAVGGFDGNNYLSSAERFDPRDHSWTKIESMSTARGCHSLVVLDEKLYVFGGYDGTTMASNMEIYDPRLCKWMPGDPMNQPRGFSAAAVLKDSIYVIGGVESLSEMVDSVECYKEGEGWKSTSLKAVGRRCFSSAVVLGVD</sequence>
<organism evidence="4 5">
    <name type="scientific">Lithospermum erythrorhizon</name>
    <name type="common">Purple gromwell</name>
    <name type="synonym">Lithospermum officinale var. erythrorhizon</name>
    <dbReference type="NCBI Taxonomy" id="34254"/>
    <lineage>
        <taxon>Eukaryota</taxon>
        <taxon>Viridiplantae</taxon>
        <taxon>Streptophyta</taxon>
        <taxon>Embryophyta</taxon>
        <taxon>Tracheophyta</taxon>
        <taxon>Spermatophyta</taxon>
        <taxon>Magnoliopsida</taxon>
        <taxon>eudicotyledons</taxon>
        <taxon>Gunneridae</taxon>
        <taxon>Pentapetalae</taxon>
        <taxon>asterids</taxon>
        <taxon>lamiids</taxon>
        <taxon>Boraginales</taxon>
        <taxon>Boraginaceae</taxon>
        <taxon>Boraginoideae</taxon>
        <taxon>Lithospermeae</taxon>
        <taxon>Lithospermum</taxon>
    </lineage>
</organism>
<dbReference type="AlphaFoldDB" id="A0AAV3P363"/>
<dbReference type="PROSITE" id="PS51222">
    <property type="entry name" value="DCD"/>
    <property type="match status" value="1"/>
</dbReference>
<evidence type="ECO:0000256" key="2">
    <source>
        <dbReference type="SAM" id="MobiDB-lite"/>
    </source>
</evidence>